<dbReference type="Proteomes" id="UP000295611">
    <property type="component" value="Unassembled WGS sequence"/>
</dbReference>
<accession>A0A4R7BBZ6</accession>
<dbReference type="GO" id="GO:0003677">
    <property type="term" value="F:DNA binding"/>
    <property type="evidence" value="ECO:0007669"/>
    <property type="project" value="UniProtKB-KW"/>
</dbReference>
<dbReference type="InterPro" id="IPR001387">
    <property type="entry name" value="Cro/C1-type_HTH"/>
</dbReference>
<proteinExistence type="predicted"/>
<dbReference type="AlphaFoldDB" id="A0A4R7BBZ6"/>
<keyword evidence="3" id="KW-0804">Transcription</keyword>
<feature type="domain" description="HTH cro/C1-type" evidence="4">
    <location>
        <begin position="14"/>
        <end position="69"/>
    </location>
</feature>
<dbReference type="SMART" id="SM00530">
    <property type="entry name" value="HTH_XRE"/>
    <property type="match status" value="1"/>
</dbReference>
<name>A0A4R7BBZ6_9NEIS</name>
<dbReference type="InterPro" id="IPR010982">
    <property type="entry name" value="Lambda_DNA-bd_dom_sf"/>
</dbReference>
<dbReference type="CDD" id="cd00093">
    <property type="entry name" value="HTH_XRE"/>
    <property type="match status" value="1"/>
</dbReference>
<reference evidence="5 6" key="1">
    <citation type="submission" date="2019-03" db="EMBL/GenBank/DDBJ databases">
        <title>Genomic Encyclopedia of Type Strains, Phase III (KMG-III): the genomes of soil and plant-associated and newly described type strains.</title>
        <authorList>
            <person name="Whitman W."/>
        </authorList>
    </citation>
    <scope>NUCLEOTIDE SEQUENCE [LARGE SCALE GENOMIC DNA]</scope>
    <source>
        <strain evidence="5 6">CECT 8976</strain>
    </source>
</reference>
<evidence type="ECO:0000256" key="1">
    <source>
        <dbReference type="ARBA" id="ARBA00023015"/>
    </source>
</evidence>
<dbReference type="InterPro" id="IPR039418">
    <property type="entry name" value="LexA-like"/>
</dbReference>
<dbReference type="PROSITE" id="PS50943">
    <property type="entry name" value="HTH_CROC1"/>
    <property type="match status" value="1"/>
</dbReference>
<dbReference type="Gene3D" id="2.10.109.10">
    <property type="entry name" value="Umud Fragment, subunit A"/>
    <property type="match status" value="1"/>
</dbReference>
<dbReference type="SUPFAM" id="SSF51306">
    <property type="entry name" value="LexA/Signal peptidase"/>
    <property type="match status" value="1"/>
</dbReference>
<dbReference type="SUPFAM" id="SSF47413">
    <property type="entry name" value="lambda repressor-like DNA-binding domains"/>
    <property type="match status" value="1"/>
</dbReference>
<organism evidence="5 6">
    <name type="scientific">Paludibacterium purpuratum</name>
    <dbReference type="NCBI Taxonomy" id="1144873"/>
    <lineage>
        <taxon>Bacteria</taxon>
        <taxon>Pseudomonadati</taxon>
        <taxon>Pseudomonadota</taxon>
        <taxon>Betaproteobacteria</taxon>
        <taxon>Neisseriales</taxon>
        <taxon>Chromobacteriaceae</taxon>
        <taxon>Paludibacterium</taxon>
    </lineage>
</organism>
<dbReference type="Pfam" id="PF00717">
    <property type="entry name" value="Peptidase_S24"/>
    <property type="match status" value="1"/>
</dbReference>
<keyword evidence="1" id="KW-0805">Transcription regulation</keyword>
<dbReference type="Pfam" id="PF01381">
    <property type="entry name" value="HTH_3"/>
    <property type="match status" value="1"/>
</dbReference>
<gene>
    <name evidence="5" type="ORF">DFP86_102297</name>
</gene>
<dbReference type="PANTHER" id="PTHR40661:SF2">
    <property type="entry name" value="HTH-TYPE TRANSCRIPTIONAL REGULATOR PRTR"/>
    <property type="match status" value="1"/>
</dbReference>
<evidence type="ECO:0000256" key="3">
    <source>
        <dbReference type="ARBA" id="ARBA00023163"/>
    </source>
</evidence>
<keyword evidence="2" id="KW-0238">DNA-binding</keyword>
<comment type="caution">
    <text evidence="5">The sequence shown here is derived from an EMBL/GenBank/DDBJ whole genome shotgun (WGS) entry which is preliminary data.</text>
</comment>
<evidence type="ECO:0000313" key="5">
    <source>
        <dbReference type="EMBL" id="TDR82183.1"/>
    </source>
</evidence>
<sequence>MKREAKHLAFGLRLRDARKAAGLTGPELAEKAGVSPQAYQQWEAGITMPRGAERQQTIARIVGKTINELFFDEPAPPPSMFPVRVWDDMPDESDYIFLPELQIERDGAQAVGWMVDIDGKRQAYPRSLAERLGIDPEAAAVMTMGDQSMAPRLQEGDLLVVECTPVEVITDGLVYVVLLEGEMQVRRLFKEFGDVRITCDSQDKARFRDRTVPEEKMGYVQIVGQVKGTCGAV</sequence>
<evidence type="ECO:0000256" key="2">
    <source>
        <dbReference type="ARBA" id="ARBA00023125"/>
    </source>
</evidence>
<dbReference type="PANTHER" id="PTHR40661">
    <property type="match status" value="1"/>
</dbReference>
<dbReference type="InterPro" id="IPR036286">
    <property type="entry name" value="LexA/Signal_pep-like_sf"/>
</dbReference>
<evidence type="ECO:0000313" key="6">
    <source>
        <dbReference type="Proteomes" id="UP000295611"/>
    </source>
</evidence>
<evidence type="ECO:0000259" key="4">
    <source>
        <dbReference type="PROSITE" id="PS50943"/>
    </source>
</evidence>
<keyword evidence="6" id="KW-1185">Reference proteome</keyword>
<dbReference type="InterPro" id="IPR015927">
    <property type="entry name" value="Peptidase_S24_S26A/B/C"/>
</dbReference>
<dbReference type="OrthoDB" id="9788236at2"/>
<dbReference type="EMBL" id="SNZP01000002">
    <property type="protein sequence ID" value="TDR82183.1"/>
    <property type="molecule type" value="Genomic_DNA"/>
</dbReference>
<dbReference type="Gene3D" id="1.10.260.40">
    <property type="entry name" value="lambda repressor-like DNA-binding domains"/>
    <property type="match status" value="1"/>
</dbReference>
<dbReference type="CDD" id="cd06529">
    <property type="entry name" value="S24_LexA-like"/>
    <property type="match status" value="1"/>
</dbReference>
<dbReference type="RefSeq" id="WP_133678600.1">
    <property type="nucleotide sequence ID" value="NZ_SNZP01000002.1"/>
</dbReference>
<protein>
    <submittedName>
        <fullName evidence="5">Peptidase S24-like protein</fullName>
    </submittedName>
</protein>